<keyword evidence="4" id="KW-0175">Coiled coil</keyword>
<dbReference type="AlphaFoldDB" id="A0A1F6FIN6"/>
<reference evidence="6 7" key="1">
    <citation type="journal article" date="2016" name="Nat. Commun.">
        <title>Thousands of microbial genomes shed light on interconnected biogeochemical processes in an aquifer system.</title>
        <authorList>
            <person name="Anantharaman K."/>
            <person name="Brown C.T."/>
            <person name="Hug L.A."/>
            <person name="Sharon I."/>
            <person name="Castelle C.J."/>
            <person name="Probst A.J."/>
            <person name="Thomas B.C."/>
            <person name="Singh A."/>
            <person name="Wilkins M.J."/>
            <person name="Karaoz U."/>
            <person name="Brodie E.L."/>
            <person name="Williams K.H."/>
            <person name="Hubbard S.S."/>
            <person name="Banfield J.F."/>
        </authorList>
    </citation>
    <scope>NUCLEOTIDE SEQUENCE [LARGE SCALE GENOMIC DNA]</scope>
</reference>
<feature type="coiled-coil region" evidence="4">
    <location>
        <begin position="223"/>
        <end position="285"/>
    </location>
</feature>
<dbReference type="Proteomes" id="UP000177395">
    <property type="component" value="Unassembled WGS sequence"/>
</dbReference>
<dbReference type="PANTHER" id="PTHR19211">
    <property type="entry name" value="ATP-BINDING TRANSPORT PROTEIN-RELATED"/>
    <property type="match status" value="1"/>
</dbReference>
<evidence type="ECO:0000259" key="5">
    <source>
        <dbReference type="PROSITE" id="PS50893"/>
    </source>
</evidence>
<dbReference type="InterPro" id="IPR003593">
    <property type="entry name" value="AAA+_ATPase"/>
</dbReference>
<gene>
    <name evidence="6" type="ORF">A2392_02940</name>
</gene>
<keyword evidence="2" id="KW-0547">Nucleotide-binding</keyword>
<evidence type="ECO:0000313" key="7">
    <source>
        <dbReference type="Proteomes" id="UP000177395"/>
    </source>
</evidence>
<dbReference type="STRING" id="1798531.A2392_02940"/>
<dbReference type="PROSITE" id="PS50893">
    <property type="entry name" value="ABC_TRANSPORTER_2"/>
    <property type="match status" value="1"/>
</dbReference>
<dbReference type="SMART" id="SM00382">
    <property type="entry name" value="AAA"/>
    <property type="match status" value="2"/>
</dbReference>
<evidence type="ECO:0000256" key="1">
    <source>
        <dbReference type="ARBA" id="ARBA00022737"/>
    </source>
</evidence>
<keyword evidence="1" id="KW-0677">Repeat</keyword>
<name>A0A1F6FIN6_9BACT</name>
<keyword evidence="3" id="KW-0067">ATP-binding</keyword>
<dbReference type="SUPFAM" id="SSF52540">
    <property type="entry name" value="P-loop containing nucleoside triphosphate hydrolases"/>
    <property type="match status" value="2"/>
</dbReference>
<dbReference type="EMBL" id="MFMS01000005">
    <property type="protein sequence ID" value="OGG85723.1"/>
    <property type="molecule type" value="Genomic_DNA"/>
</dbReference>
<evidence type="ECO:0000256" key="3">
    <source>
        <dbReference type="ARBA" id="ARBA00022840"/>
    </source>
</evidence>
<accession>A0A1F6FIN6</accession>
<dbReference type="Pfam" id="PF00005">
    <property type="entry name" value="ABC_tran"/>
    <property type="match status" value="2"/>
</dbReference>
<dbReference type="InterPro" id="IPR027417">
    <property type="entry name" value="P-loop_NTPase"/>
</dbReference>
<dbReference type="Gene3D" id="3.40.50.300">
    <property type="entry name" value="P-loop containing nucleotide triphosphate hydrolases"/>
    <property type="match status" value="2"/>
</dbReference>
<proteinExistence type="predicted"/>
<dbReference type="InterPro" id="IPR050611">
    <property type="entry name" value="ABCF"/>
</dbReference>
<feature type="domain" description="ABC transporter" evidence="5">
    <location>
        <begin position="8"/>
        <end position="232"/>
    </location>
</feature>
<dbReference type="GO" id="GO:0016887">
    <property type="term" value="F:ATP hydrolysis activity"/>
    <property type="evidence" value="ECO:0007669"/>
    <property type="project" value="InterPro"/>
</dbReference>
<dbReference type="GO" id="GO:0005524">
    <property type="term" value="F:ATP binding"/>
    <property type="evidence" value="ECO:0007669"/>
    <property type="project" value="UniProtKB-KW"/>
</dbReference>
<evidence type="ECO:0000313" key="6">
    <source>
        <dbReference type="EMBL" id="OGG85723.1"/>
    </source>
</evidence>
<dbReference type="PANTHER" id="PTHR19211:SF14">
    <property type="entry name" value="ATP-BINDING CASSETTE SUB-FAMILY F MEMBER 1"/>
    <property type="match status" value="1"/>
</dbReference>
<dbReference type="InterPro" id="IPR017871">
    <property type="entry name" value="ABC_transporter-like_CS"/>
</dbReference>
<dbReference type="PROSITE" id="PS00211">
    <property type="entry name" value="ABC_TRANSPORTER_1"/>
    <property type="match status" value="1"/>
</dbReference>
<organism evidence="6 7">
    <name type="scientific">Candidatus Kaiserbacteria bacterium RIFOXYB1_FULL_46_14</name>
    <dbReference type="NCBI Taxonomy" id="1798531"/>
    <lineage>
        <taxon>Bacteria</taxon>
        <taxon>Candidatus Kaiseribacteriota</taxon>
    </lineage>
</organism>
<dbReference type="InterPro" id="IPR003439">
    <property type="entry name" value="ABC_transporter-like_ATP-bd"/>
</dbReference>
<sequence>MSRNAGLITFNSVSYEHDSTKPILIGANFSIRRGAKMTLMGQNGAGKSTIFALISGALKPDSGDINIMPQTTIAVSRQVIPQSEMALTMRAFFEKRFAEKVYDIDPKIDEVLEVVNLSPSDPEVSKGFKDRLIGSFSGGQQARLLLASALIEQPDVLLLDEPTNNLDREGIAHLTEFLREYRKTVVVISHDADFLNAFTQGVLYLNTQTRTVEQYDGNYNDVVLEIATRVEKERRKNAQLEKEIRENKEKANFFANKGGGMRLVAKRMREKVDEYEENKVEVRKEDRTIRPFSIPPASGVPLEVLKLSSYKVIRNHKAKDVECDLSLKRGEHLQIIGPNGIGKTTLLESLASGHATGEHVSPGVTIGYYRQDFSNLDFDQTVHECLMSVMKKKVEEDMRSTAAGFLINADVIKTRIGLLSEGQKGLVAFARLVLLEPGLLILDEPTNHINFRHIPVIAEALNNYEGAMILVSHVPEFVSQIRIDKVLDLDKKGK</sequence>
<evidence type="ECO:0000256" key="4">
    <source>
        <dbReference type="SAM" id="Coils"/>
    </source>
</evidence>
<dbReference type="CDD" id="cd03221">
    <property type="entry name" value="ABCF_EF-3"/>
    <property type="match status" value="1"/>
</dbReference>
<evidence type="ECO:0000256" key="2">
    <source>
        <dbReference type="ARBA" id="ARBA00022741"/>
    </source>
</evidence>
<comment type="caution">
    <text evidence="6">The sequence shown here is derived from an EMBL/GenBank/DDBJ whole genome shotgun (WGS) entry which is preliminary data.</text>
</comment>
<protein>
    <recommendedName>
        <fullName evidence="5">ABC transporter domain-containing protein</fullName>
    </recommendedName>
</protein>